<name>A0AAN6JGJ5_9BASI</name>
<protein>
    <submittedName>
        <fullName evidence="2">Uncharacterized protein</fullName>
    </submittedName>
</protein>
<feature type="non-terminal residue" evidence="2">
    <location>
        <position position="1"/>
    </location>
</feature>
<proteinExistence type="predicted"/>
<keyword evidence="3" id="KW-1185">Reference proteome</keyword>
<evidence type="ECO:0000256" key="1">
    <source>
        <dbReference type="SAM" id="MobiDB-lite"/>
    </source>
</evidence>
<evidence type="ECO:0000313" key="2">
    <source>
        <dbReference type="EMBL" id="KAK0518457.1"/>
    </source>
</evidence>
<dbReference type="Proteomes" id="UP001176521">
    <property type="component" value="Unassembled WGS sequence"/>
</dbReference>
<feature type="non-terminal residue" evidence="2">
    <location>
        <position position="60"/>
    </location>
</feature>
<dbReference type="AlphaFoldDB" id="A0AAN6JGJ5"/>
<evidence type="ECO:0000313" key="3">
    <source>
        <dbReference type="Proteomes" id="UP001176521"/>
    </source>
</evidence>
<dbReference type="EMBL" id="JAPDMQ010001284">
    <property type="protein sequence ID" value="KAK0518457.1"/>
    <property type="molecule type" value="Genomic_DNA"/>
</dbReference>
<gene>
    <name evidence="2" type="ORF">OC842_007789</name>
</gene>
<feature type="compositionally biased region" description="Basic residues" evidence="1">
    <location>
        <begin position="50"/>
        <end position="60"/>
    </location>
</feature>
<reference evidence="2" key="1">
    <citation type="journal article" date="2023" name="PhytoFront">
        <title>Draft Genome Resources of Seven Strains of Tilletia horrida, Causal Agent of Kernel Smut of Rice.</title>
        <authorList>
            <person name="Khanal S."/>
            <person name="Antony Babu S."/>
            <person name="Zhou X.G."/>
        </authorList>
    </citation>
    <scope>NUCLEOTIDE SEQUENCE</scope>
    <source>
        <strain evidence="2">TX3</strain>
    </source>
</reference>
<sequence length="60" mass="7266">LARHEVQVHGLCSNLQEDQLRRGLDHLRMPQLGGHWQQQLPTRLREPVLRRRLRRRDKDP</sequence>
<accession>A0AAN6JGJ5</accession>
<feature type="region of interest" description="Disordered" evidence="1">
    <location>
        <begin position="31"/>
        <end position="60"/>
    </location>
</feature>
<organism evidence="2 3">
    <name type="scientific">Tilletia horrida</name>
    <dbReference type="NCBI Taxonomy" id="155126"/>
    <lineage>
        <taxon>Eukaryota</taxon>
        <taxon>Fungi</taxon>
        <taxon>Dikarya</taxon>
        <taxon>Basidiomycota</taxon>
        <taxon>Ustilaginomycotina</taxon>
        <taxon>Exobasidiomycetes</taxon>
        <taxon>Tilletiales</taxon>
        <taxon>Tilletiaceae</taxon>
        <taxon>Tilletia</taxon>
    </lineage>
</organism>
<comment type="caution">
    <text evidence="2">The sequence shown here is derived from an EMBL/GenBank/DDBJ whole genome shotgun (WGS) entry which is preliminary data.</text>
</comment>